<feature type="compositionally biased region" description="Basic and acidic residues" evidence="2">
    <location>
        <begin position="506"/>
        <end position="518"/>
    </location>
</feature>
<feature type="region of interest" description="Disordered" evidence="2">
    <location>
        <begin position="110"/>
        <end position="148"/>
    </location>
</feature>
<dbReference type="AlphaFoldDB" id="D8UCF0"/>
<feature type="region of interest" description="Disordered" evidence="2">
    <location>
        <begin position="34"/>
        <end position="61"/>
    </location>
</feature>
<evidence type="ECO:0000313" key="3">
    <source>
        <dbReference type="EMBL" id="EFJ42686.1"/>
    </source>
</evidence>
<feature type="region of interest" description="Disordered" evidence="2">
    <location>
        <begin position="486"/>
        <end position="518"/>
    </location>
</feature>
<accession>D8UCF0</accession>
<gene>
    <name evidence="3" type="ORF">VOLCADRAFT_97306</name>
</gene>
<feature type="compositionally biased region" description="Polar residues" evidence="2">
    <location>
        <begin position="1"/>
        <end position="16"/>
    </location>
</feature>
<protein>
    <recommendedName>
        <fullName evidence="5">Tyr recombinase domain-containing protein</fullName>
    </recommendedName>
</protein>
<keyword evidence="4" id="KW-1185">Reference proteome</keyword>
<dbReference type="KEGG" id="vcn:VOLCADRAFT_97306"/>
<dbReference type="Gene3D" id="1.10.443.10">
    <property type="entry name" value="Intergrase catalytic core"/>
    <property type="match status" value="1"/>
</dbReference>
<keyword evidence="1" id="KW-0233">DNA recombination</keyword>
<dbReference type="SUPFAM" id="SSF56349">
    <property type="entry name" value="DNA breaking-rejoining enzymes"/>
    <property type="match status" value="1"/>
</dbReference>
<dbReference type="GO" id="GO:0006310">
    <property type="term" value="P:DNA recombination"/>
    <property type="evidence" value="ECO:0007669"/>
    <property type="project" value="UniProtKB-KW"/>
</dbReference>
<dbReference type="RefSeq" id="XP_002956337.1">
    <property type="nucleotide sequence ID" value="XM_002956291.1"/>
</dbReference>
<evidence type="ECO:0008006" key="5">
    <source>
        <dbReference type="Google" id="ProtNLM"/>
    </source>
</evidence>
<evidence type="ECO:0000256" key="1">
    <source>
        <dbReference type="ARBA" id="ARBA00023172"/>
    </source>
</evidence>
<evidence type="ECO:0000313" key="4">
    <source>
        <dbReference type="Proteomes" id="UP000001058"/>
    </source>
</evidence>
<dbReference type="EMBL" id="GL378380">
    <property type="protein sequence ID" value="EFJ42686.1"/>
    <property type="molecule type" value="Genomic_DNA"/>
</dbReference>
<feature type="compositionally biased region" description="Low complexity" evidence="2">
    <location>
        <begin position="486"/>
        <end position="504"/>
    </location>
</feature>
<dbReference type="GO" id="GO:0003677">
    <property type="term" value="F:DNA binding"/>
    <property type="evidence" value="ECO:0007669"/>
    <property type="project" value="InterPro"/>
</dbReference>
<reference evidence="3 4" key="1">
    <citation type="journal article" date="2010" name="Science">
        <title>Genomic analysis of organismal complexity in the multicellular green alga Volvox carteri.</title>
        <authorList>
            <person name="Prochnik S.E."/>
            <person name="Umen J."/>
            <person name="Nedelcu A.M."/>
            <person name="Hallmann A."/>
            <person name="Miller S.M."/>
            <person name="Nishii I."/>
            <person name="Ferris P."/>
            <person name="Kuo A."/>
            <person name="Mitros T."/>
            <person name="Fritz-Laylin L.K."/>
            <person name="Hellsten U."/>
            <person name="Chapman J."/>
            <person name="Simakov O."/>
            <person name="Rensing S.A."/>
            <person name="Terry A."/>
            <person name="Pangilinan J."/>
            <person name="Kapitonov V."/>
            <person name="Jurka J."/>
            <person name="Salamov A."/>
            <person name="Shapiro H."/>
            <person name="Schmutz J."/>
            <person name="Grimwood J."/>
            <person name="Lindquist E."/>
            <person name="Lucas S."/>
            <person name="Grigoriev I.V."/>
            <person name="Schmitt R."/>
            <person name="Kirk D."/>
            <person name="Rokhsar D.S."/>
        </authorList>
    </citation>
    <scope>NUCLEOTIDE SEQUENCE [LARGE SCALE GENOMIC DNA]</scope>
    <source>
        <strain evidence="4">f. Nagariensis / Eve</strain>
    </source>
</reference>
<dbReference type="PANTHER" id="PTHR34605:SF4">
    <property type="entry name" value="DNA ADENINE METHYLTRANSFERASE"/>
    <property type="match status" value="1"/>
</dbReference>
<dbReference type="InterPro" id="IPR011010">
    <property type="entry name" value="DNA_brk_join_enz"/>
</dbReference>
<dbReference type="GO" id="GO:0015074">
    <property type="term" value="P:DNA integration"/>
    <property type="evidence" value="ECO:0007669"/>
    <property type="project" value="InterPro"/>
</dbReference>
<sequence>MSALNNEQVQQRQGTAAQDGANLVINATTGFAGPSTSEAGGITFPPLPNRTSPPAGSPATGAAVVTTAIQQNITPLQQQMAEQSQLLASMAKVITAGQNPAATVLSPAQAAAASVAPDKAKRSKEKRKKKEESSSSSSSSSSDDEAPERLRRLVDRIEAQQPTDPSGFRKQIFHGFATQGKLALALLAEDPPNVKGATKVLKPLIRRAEVGMAVTNTLAAEPRIGLAAADICFSILCNEDKFRDKTKPRKLVDGVKDQALKRAASRSGPIAVRLCARHDFGCQAAFGRGQGLGLLWRIMERARACLSWPVLHVYEFFAVAFKVGVGHLSREFPHVRFRDGGLFLLVLTGGWAVGLTERLLELGGYRRQPVSVDEDVGPLLRPVQWTQRGGYLSGPLTGTREAPVHSLSYAAFRTRLLKMVPLAGIKRNITAHSMRIGGNSTAADRGVPAELRKAHGRWRTDAMVQHYTRRDTAAKLEVSRRLGLAVSGTSAPGSASGGQPACSSRHSHENMVKGDRSTELTVRKTMTTHGMQCTNDARDRLVQNHCGRSRGLGSSAC</sequence>
<dbReference type="InterPro" id="IPR013762">
    <property type="entry name" value="Integrase-like_cat_sf"/>
</dbReference>
<evidence type="ECO:0000256" key="2">
    <source>
        <dbReference type="SAM" id="MobiDB-lite"/>
    </source>
</evidence>
<dbReference type="InterPro" id="IPR052925">
    <property type="entry name" value="Phage_Integrase-like_Recomb"/>
</dbReference>
<proteinExistence type="predicted"/>
<dbReference type="Proteomes" id="UP000001058">
    <property type="component" value="Unassembled WGS sequence"/>
</dbReference>
<feature type="compositionally biased region" description="Low complexity" evidence="2">
    <location>
        <begin position="52"/>
        <end position="61"/>
    </location>
</feature>
<organism evidence="4">
    <name type="scientific">Volvox carteri f. nagariensis</name>
    <dbReference type="NCBI Taxonomy" id="3068"/>
    <lineage>
        <taxon>Eukaryota</taxon>
        <taxon>Viridiplantae</taxon>
        <taxon>Chlorophyta</taxon>
        <taxon>core chlorophytes</taxon>
        <taxon>Chlorophyceae</taxon>
        <taxon>CS clade</taxon>
        <taxon>Chlamydomonadales</taxon>
        <taxon>Volvocaceae</taxon>
        <taxon>Volvox</taxon>
    </lineage>
</organism>
<dbReference type="PANTHER" id="PTHR34605">
    <property type="entry name" value="PHAGE_INTEGRASE DOMAIN-CONTAINING PROTEIN"/>
    <property type="match status" value="1"/>
</dbReference>
<dbReference type="GeneID" id="9619289"/>
<dbReference type="OrthoDB" id="559090at2759"/>
<name>D8UCF0_VOLCA</name>
<dbReference type="InParanoid" id="D8UCF0"/>
<feature type="region of interest" description="Disordered" evidence="2">
    <location>
        <begin position="1"/>
        <end position="20"/>
    </location>
</feature>